<keyword evidence="2" id="KW-1185">Reference proteome</keyword>
<dbReference type="Pfam" id="PF13738">
    <property type="entry name" value="Pyr_redox_3"/>
    <property type="match status" value="1"/>
</dbReference>
<dbReference type="PRINTS" id="PR00411">
    <property type="entry name" value="PNDRDTASEI"/>
</dbReference>
<dbReference type="Proteomes" id="UP000240988">
    <property type="component" value="Unassembled WGS sequence"/>
</dbReference>
<sequence>MYGGAMTHVTARDDALATDEMTRLIGLPFNDSDDVIRAAVAEASVPSLLMSMVHMTGDVGLLDELPKPFMLIAMDLQGGMSEPDKQAVRDRAFDVICDYRDRGCPPPFVPDAAQLQTMLNVMSAGQVTAEYLDYVAADLRFSDADQRGPVLASTAEQRSEFPVVVIGCGEAGLLAGIKLKHAGVPFTIIEKQASVGGTWQANRYPGCRVDIANQYYAYSFEPTDHWSHYYSEQPEILKYLNDVMERYDIAPHVRFQTEVTRAQWNERTGSWQVTIRTDDGRDESLTARAVICAVGQFSNPVVPNIKGASDFEGPAFHTADWRDDVDLTDKRVAVIGAGASGFQLVPAIADQTAQVDVYQRTAQWMAPNINYHAAIPDPARWAIRHLPYYGRWLRFVSWWPIADALDEQVTIDPDWDSGGLSSSAANHGIREMFIAWMRVFCSDEELLKKVTPNYPPMGKRTLQDNGTWLTTLQRDDVELINDGIAEITADGVRTIDGVHRPADVLIWATGFDVNHQLGPINVRGLDGLALNDAWSDAPYAYLGVTVPKFPNFFCMFGPGTNAVNGASIIYNSECQMRYILGCIDMVLANNARYAVPRAEVCADYNRRNQERLKTMVYTHPAVASYYKNSSGTVPTLYGFRIFDYWNWTNRPNPDDYELQS</sequence>
<organism evidence="1 2">
    <name type="scientific">Mycobacterium rhizamassiliense</name>
    <dbReference type="NCBI Taxonomy" id="1841860"/>
    <lineage>
        <taxon>Bacteria</taxon>
        <taxon>Bacillati</taxon>
        <taxon>Actinomycetota</taxon>
        <taxon>Actinomycetes</taxon>
        <taxon>Mycobacteriales</taxon>
        <taxon>Mycobacteriaceae</taxon>
        <taxon>Mycobacterium</taxon>
    </lineage>
</organism>
<protein>
    <submittedName>
        <fullName evidence="1">Predicted flavoprotein CzcO associated with the cation diffusion facilitator CzcD</fullName>
    </submittedName>
</protein>
<accession>A0A2U3NQC5</accession>
<name>A0A2U3NQC5_9MYCO</name>
<dbReference type="Gene3D" id="3.50.50.60">
    <property type="entry name" value="FAD/NAD(P)-binding domain"/>
    <property type="match status" value="2"/>
</dbReference>
<proteinExistence type="predicted"/>
<dbReference type="PRINTS" id="PR00368">
    <property type="entry name" value="FADPNR"/>
</dbReference>
<dbReference type="EMBL" id="FUFA01000002">
    <property type="protein sequence ID" value="SPM33711.1"/>
    <property type="molecule type" value="Genomic_DNA"/>
</dbReference>
<gene>
    <name evidence="1" type="ORF">MRAB57_1515</name>
</gene>
<dbReference type="InterPro" id="IPR051209">
    <property type="entry name" value="FAD-bind_Monooxygenase_sf"/>
</dbReference>
<reference evidence="1 2" key="1">
    <citation type="submission" date="2017-01" db="EMBL/GenBank/DDBJ databases">
        <authorList>
            <consortium name="Urmite Genomes"/>
        </authorList>
    </citation>
    <scope>NUCLEOTIDE SEQUENCE [LARGE SCALE GENOMIC DNA]</scope>
    <source>
        <strain evidence="1 2">AB57</strain>
    </source>
</reference>
<dbReference type="PANTHER" id="PTHR42877:SF4">
    <property type="entry name" value="FAD_NAD(P)-BINDING DOMAIN-CONTAINING PROTEIN-RELATED"/>
    <property type="match status" value="1"/>
</dbReference>
<dbReference type="STRING" id="1841860.GCA_900157375_01516"/>
<dbReference type="SUPFAM" id="SSF51905">
    <property type="entry name" value="FAD/NAD(P)-binding domain"/>
    <property type="match status" value="2"/>
</dbReference>
<dbReference type="InterPro" id="IPR036188">
    <property type="entry name" value="FAD/NAD-bd_sf"/>
</dbReference>
<dbReference type="PANTHER" id="PTHR42877">
    <property type="entry name" value="L-ORNITHINE N(5)-MONOOXYGENASE-RELATED"/>
    <property type="match status" value="1"/>
</dbReference>
<dbReference type="AlphaFoldDB" id="A0A2U3NQC5"/>
<evidence type="ECO:0000313" key="1">
    <source>
        <dbReference type="EMBL" id="SPM33711.1"/>
    </source>
</evidence>
<evidence type="ECO:0000313" key="2">
    <source>
        <dbReference type="Proteomes" id="UP000240988"/>
    </source>
</evidence>